<dbReference type="Pfam" id="PF00903">
    <property type="entry name" value="Glyoxalase"/>
    <property type="match status" value="1"/>
</dbReference>
<gene>
    <name evidence="2" type="ORF">ACFSNC_05065</name>
</gene>
<proteinExistence type="predicted"/>
<keyword evidence="3" id="KW-1185">Reference proteome</keyword>
<dbReference type="SUPFAM" id="SSF54593">
    <property type="entry name" value="Glyoxalase/Bleomycin resistance protein/Dihydroxybiphenyl dioxygenase"/>
    <property type="match status" value="1"/>
</dbReference>
<dbReference type="InterPro" id="IPR004360">
    <property type="entry name" value="Glyas_Fos-R_dOase_dom"/>
</dbReference>
<protein>
    <submittedName>
        <fullName evidence="2">VOC family protein</fullName>
    </submittedName>
</protein>
<feature type="domain" description="VOC" evidence="1">
    <location>
        <begin position="1"/>
        <end position="120"/>
    </location>
</feature>
<reference evidence="3" key="1">
    <citation type="journal article" date="2019" name="Int. J. Syst. Evol. Microbiol.">
        <title>The Global Catalogue of Microorganisms (GCM) 10K type strain sequencing project: providing services to taxonomists for standard genome sequencing and annotation.</title>
        <authorList>
            <consortium name="The Broad Institute Genomics Platform"/>
            <consortium name="The Broad Institute Genome Sequencing Center for Infectious Disease"/>
            <person name="Wu L."/>
            <person name="Ma J."/>
        </authorList>
    </citation>
    <scope>NUCLEOTIDE SEQUENCE [LARGE SCALE GENOMIC DNA]</scope>
    <source>
        <strain evidence="3">CCM 7435</strain>
    </source>
</reference>
<dbReference type="Proteomes" id="UP001597299">
    <property type="component" value="Unassembled WGS sequence"/>
</dbReference>
<dbReference type="PROSITE" id="PS51819">
    <property type="entry name" value="VOC"/>
    <property type="match status" value="1"/>
</dbReference>
<dbReference type="InterPro" id="IPR026275">
    <property type="entry name" value="Glyoxalase/dOase/EhpR"/>
</dbReference>
<dbReference type="EMBL" id="JBHUHD010000001">
    <property type="protein sequence ID" value="MFD2139758.1"/>
    <property type="molecule type" value="Genomic_DNA"/>
</dbReference>
<dbReference type="InterPro" id="IPR037523">
    <property type="entry name" value="VOC_core"/>
</dbReference>
<dbReference type="RefSeq" id="WP_213352444.1">
    <property type="nucleotide sequence ID" value="NZ_JAHBGB010000023.1"/>
</dbReference>
<evidence type="ECO:0000259" key="1">
    <source>
        <dbReference type="PROSITE" id="PS51819"/>
    </source>
</evidence>
<dbReference type="PIRSF" id="PIRSF039020">
    <property type="entry name" value="EhpR"/>
    <property type="match status" value="1"/>
</dbReference>
<dbReference type="Gene3D" id="3.30.720.110">
    <property type="match status" value="1"/>
</dbReference>
<organism evidence="2 3">
    <name type="scientific">Ancylobacter oerskovii</name>
    <dbReference type="NCBI Taxonomy" id="459519"/>
    <lineage>
        <taxon>Bacteria</taxon>
        <taxon>Pseudomonadati</taxon>
        <taxon>Pseudomonadota</taxon>
        <taxon>Alphaproteobacteria</taxon>
        <taxon>Hyphomicrobiales</taxon>
        <taxon>Xanthobacteraceae</taxon>
        <taxon>Ancylobacter</taxon>
    </lineage>
</organism>
<evidence type="ECO:0000313" key="3">
    <source>
        <dbReference type="Proteomes" id="UP001597299"/>
    </source>
</evidence>
<dbReference type="InterPro" id="IPR029068">
    <property type="entry name" value="Glyas_Bleomycin-R_OHBP_Dase"/>
</dbReference>
<name>A0ABW4YU77_9HYPH</name>
<dbReference type="Gene3D" id="3.30.720.120">
    <property type="match status" value="1"/>
</dbReference>
<accession>A0ABW4YU77</accession>
<evidence type="ECO:0000313" key="2">
    <source>
        <dbReference type="EMBL" id="MFD2139758.1"/>
    </source>
</evidence>
<comment type="caution">
    <text evidence="2">The sequence shown here is derived from an EMBL/GenBank/DDBJ whole genome shotgun (WGS) entry which is preliminary data.</text>
</comment>
<sequence>MIDASNLFLYVNDPRASARFYGDVLERQPVEASAGFALFALAPGLGLGLWRRDGVRPTPHLRSGGNEIGFKVADAAAVDATYERWAKKGVPIALPPTDLDFGRSFVALDPDGHRLRVYAKLESEAAVPEAGEATSEAEAA</sequence>